<gene>
    <name evidence="2" type="ORF">TPA0598_02_04260</name>
</gene>
<organism evidence="2 3">
    <name type="scientific">Streptomyces lydicamycinicus</name>
    <dbReference type="NCBI Taxonomy" id="1546107"/>
    <lineage>
        <taxon>Bacteria</taxon>
        <taxon>Bacillati</taxon>
        <taxon>Actinomycetota</taxon>
        <taxon>Actinomycetes</taxon>
        <taxon>Kitasatosporales</taxon>
        <taxon>Streptomycetaceae</taxon>
        <taxon>Streptomyces</taxon>
    </lineage>
</organism>
<keyword evidence="1" id="KW-1133">Transmembrane helix</keyword>
<name>A0A0N7YKX0_9ACTN</name>
<protein>
    <submittedName>
        <fullName evidence="2">Uncharacterized protein</fullName>
    </submittedName>
</protein>
<sequence length="128" mass="13389">MAVVRVLASLVKGSLRREAPGWQRADDAISATQRGGRIAGTDNDSAKDRKQGRAVAGKGIFAGLPWWVTWVVVPVVVIVVFGGLIATALGFLIGVLFKVLIAAALIAGVIYLVRRASGASSSSSKSDW</sequence>
<reference evidence="3" key="1">
    <citation type="submission" date="2014-09" db="EMBL/GenBank/DDBJ databases">
        <title>Whole genome shotgun sequence of Streptomyces sp. NBRC 110027.</title>
        <authorList>
            <person name="Komaki H."/>
            <person name="Ichikawa N."/>
            <person name="Katano-Makiyama Y."/>
            <person name="Hosoyama A."/>
            <person name="Hashimoto M."/>
            <person name="Uohara A."/>
            <person name="Kitahashi Y."/>
            <person name="Ohji S."/>
            <person name="Kimura A."/>
            <person name="Yamazoe A."/>
            <person name="Igarashi Y."/>
            <person name="Fujita N."/>
        </authorList>
    </citation>
    <scope>NUCLEOTIDE SEQUENCE [LARGE SCALE GENOMIC DNA]</scope>
    <source>
        <strain evidence="3">NBRC 110027</strain>
    </source>
</reference>
<dbReference type="AlphaFoldDB" id="A0A0N7YKX0"/>
<proteinExistence type="predicted"/>
<evidence type="ECO:0000313" key="2">
    <source>
        <dbReference type="EMBL" id="GAO07187.1"/>
    </source>
</evidence>
<feature type="transmembrane region" description="Helical" evidence="1">
    <location>
        <begin position="91"/>
        <end position="113"/>
    </location>
</feature>
<keyword evidence="3" id="KW-1185">Reference proteome</keyword>
<evidence type="ECO:0000313" key="3">
    <source>
        <dbReference type="Proteomes" id="UP000048965"/>
    </source>
</evidence>
<dbReference type="Pfam" id="PF17260">
    <property type="entry name" value="DUF5326"/>
    <property type="match status" value="1"/>
</dbReference>
<evidence type="ECO:0000256" key="1">
    <source>
        <dbReference type="SAM" id="Phobius"/>
    </source>
</evidence>
<reference evidence="2 3" key="2">
    <citation type="journal article" date="2015" name="Stand. Genomic Sci.">
        <title>Draft genome sequence of marine-derived Streptomyces sp. TP-A0598, a producer of anti-MRSA antibiotic lydicamycins.</title>
        <authorList>
            <person name="Komaki H."/>
            <person name="Ichikawa N."/>
            <person name="Hosoyama A."/>
            <person name="Fujita N."/>
            <person name="Igarashi Y."/>
        </authorList>
    </citation>
    <scope>NUCLEOTIDE SEQUENCE [LARGE SCALE GENOMIC DNA]</scope>
    <source>
        <strain evidence="2 3">NBRC 110027</strain>
    </source>
</reference>
<accession>A0A0N7YKX0</accession>
<keyword evidence="1" id="KW-0812">Transmembrane</keyword>
<dbReference type="Proteomes" id="UP000048965">
    <property type="component" value="Unassembled WGS sequence"/>
</dbReference>
<comment type="caution">
    <text evidence="2">The sequence shown here is derived from an EMBL/GenBank/DDBJ whole genome shotgun (WGS) entry which is preliminary data.</text>
</comment>
<keyword evidence="1" id="KW-0472">Membrane</keyword>
<feature type="transmembrane region" description="Helical" evidence="1">
    <location>
        <begin position="59"/>
        <end position="85"/>
    </location>
</feature>
<dbReference type="InterPro" id="IPR020246">
    <property type="entry name" value="Uncharacterised_SCO3924"/>
</dbReference>
<dbReference type="EMBL" id="BBNO01000002">
    <property type="protein sequence ID" value="GAO07187.1"/>
    <property type="molecule type" value="Genomic_DNA"/>
</dbReference>